<organism evidence="6 7">
    <name type="scientific">Diplocloster modestus</name>
    <dbReference type="NCBI Taxonomy" id="2850322"/>
    <lineage>
        <taxon>Bacteria</taxon>
        <taxon>Bacillati</taxon>
        <taxon>Bacillota</taxon>
        <taxon>Clostridia</taxon>
        <taxon>Lachnospirales</taxon>
        <taxon>Lachnospiraceae</taxon>
        <taxon>Diplocloster</taxon>
    </lineage>
</organism>
<evidence type="ECO:0000256" key="1">
    <source>
        <dbReference type="ARBA" id="ARBA00023015"/>
    </source>
</evidence>
<accession>A0ABS6K4E8</accession>
<keyword evidence="7" id="KW-1185">Reference proteome</keyword>
<dbReference type="PANTHER" id="PTHR24567">
    <property type="entry name" value="CRP FAMILY TRANSCRIPTIONAL REGULATORY PROTEIN"/>
    <property type="match status" value="1"/>
</dbReference>
<evidence type="ECO:0000313" key="6">
    <source>
        <dbReference type="EMBL" id="MBU9725367.1"/>
    </source>
</evidence>
<dbReference type="Pfam" id="PF00027">
    <property type="entry name" value="cNMP_binding"/>
    <property type="match status" value="1"/>
</dbReference>
<dbReference type="PROSITE" id="PS50042">
    <property type="entry name" value="CNMP_BINDING_3"/>
    <property type="match status" value="1"/>
</dbReference>
<dbReference type="InterPro" id="IPR036390">
    <property type="entry name" value="WH_DNA-bd_sf"/>
</dbReference>
<dbReference type="PANTHER" id="PTHR24567:SF58">
    <property type="entry name" value="CYCLIC AMP-BINDING REGULATORY PROTEIN"/>
    <property type="match status" value="1"/>
</dbReference>
<proteinExistence type="predicted"/>
<dbReference type="InterPro" id="IPR050397">
    <property type="entry name" value="Env_Response_Regulators"/>
</dbReference>
<feature type="domain" description="Cyclic nucleotide-binding" evidence="4">
    <location>
        <begin position="10"/>
        <end position="108"/>
    </location>
</feature>
<evidence type="ECO:0000256" key="3">
    <source>
        <dbReference type="ARBA" id="ARBA00023163"/>
    </source>
</evidence>
<protein>
    <submittedName>
        <fullName evidence="6">Crp/Fnr family transcriptional regulator</fullName>
    </submittedName>
</protein>
<dbReference type="InterPro" id="IPR014710">
    <property type="entry name" value="RmlC-like_jellyroll"/>
</dbReference>
<evidence type="ECO:0000256" key="2">
    <source>
        <dbReference type="ARBA" id="ARBA00023125"/>
    </source>
</evidence>
<reference evidence="6 7" key="1">
    <citation type="submission" date="2021-06" db="EMBL/GenBank/DDBJ databases">
        <title>Description of novel taxa of the family Lachnospiraceae.</title>
        <authorList>
            <person name="Chaplin A.V."/>
            <person name="Sokolova S.R."/>
            <person name="Pikina A.P."/>
            <person name="Korzhanova M."/>
            <person name="Belova V."/>
            <person name="Korostin D."/>
            <person name="Efimov B.A."/>
        </authorList>
    </citation>
    <scope>NUCLEOTIDE SEQUENCE [LARGE SCALE GENOMIC DNA]</scope>
    <source>
        <strain evidence="6 7">ASD4241</strain>
    </source>
</reference>
<gene>
    <name evidence="6" type="ORF">KTH90_04985</name>
</gene>
<dbReference type="Proteomes" id="UP001314681">
    <property type="component" value="Unassembled WGS sequence"/>
</dbReference>
<dbReference type="EMBL" id="JAHQCX010000002">
    <property type="protein sequence ID" value="MBU9725367.1"/>
    <property type="molecule type" value="Genomic_DNA"/>
</dbReference>
<dbReference type="RefSeq" id="WP_158349986.1">
    <property type="nucleotide sequence ID" value="NZ_JAHQCX010000002.1"/>
</dbReference>
<keyword evidence="1" id="KW-0805">Transcription regulation</keyword>
<dbReference type="PROSITE" id="PS51063">
    <property type="entry name" value="HTH_CRP_2"/>
    <property type="match status" value="1"/>
</dbReference>
<dbReference type="Gene3D" id="2.60.120.10">
    <property type="entry name" value="Jelly Rolls"/>
    <property type="match status" value="1"/>
</dbReference>
<evidence type="ECO:0000259" key="4">
    <source>
        <dbReference type="PROSITE" id="PS50042"/>
    </source>
</evidence>
<dbReference type="SUPFAM" id="SSF51206">
    <property type="entry name" value="cAMP-binding domain-like"/>
    <property type="match status" value="1"/>
</dbReference>
<evidence type="ECO:0000313" key="7">
    <source>
        <dbReference type="Proteomes" id="UP001314681"/>
    </source>
</evidence>
<dbReference type="Pfam" id="PF13545">
    <property type="entry name" value="HTH_Crp_2"/>
    <property type="match status" value="1"/>
</dbReference>
<dbReference type="SMART" id="SM00100">
    <property type="entry name" value="cNMP"/>
    <property type="match status" value="1"/>
</dbReference>
<dbReference type="InterPro" id="IPR012318">
    <property type="entry name" value="HTH_CRP"/>
</dbReference>
<dbReference type="InterPro" id="IPR000595">
    <property type="entry name" value="cNMP-bd_dom"/>
</dbReference>
<sequence length="215" mass="24604">MEEILMKCSLFENMKPDEITELLRCLRVEKKKYSKNDMVFTAGDEIRSVGVLLEGKLQILKEDFWGNRLIMAQLGPGELFAEAFVCGGIKEIPVNILAAEDSRILLLDYGRVMTTCPASCGHHSRLIRNMVQILARKTIEMNRKIEIVTQRSIREKVLTYLSAQALRNGSSFDLPFNRQELADYLAVDRSALSCELGKLQKEGKIRFHRNHFQIL</sequence>
<keyword evidence="3" id="KW-0804">Transcription</keyword>
<dbReference type="SUPFAM" id="SSF46785">
    <property type="entry name" value="Winged helix' DNA-binding domain"/>
    <property type="match status" value="1"/>
</dbReference>
<name>A0ABS6K4E8_9FIRM</name>
<dbReference type="CDD" id="cd00038">
    <property type="entry name" value="CAP_ED"/>
    <property type="match status" value="1"/>
</dbReference>
<dbReference type="InterPro" id="IPR018490">
    <property type="entry name" value="cNMP-bd_dom_sf"/>
</dbReference>
<comment type="caution">
    <text evidence="6">The sequence shown here is derived from an EMBL/GenBank/DDBJ whole genome shotgun (WGS) entry which is preliminary data.</text>
</comment>
<keyword evidence="2" id="KW-0238">DNA-binding</keyword>
<feature type="domain" description="HTH crp-type" evidence="5">
    <location>
        <begin position="151"/>
        <end position="215"/>
    </location>
</feature>
<evidence type="ECO:0000259" key="5">
    <source>
        <dbReference type="PROSITE" id="PS51063"/>
    </source>
</evidence>